<evidence type="ECO:0000259" key="2">
    <source>
        <dbReference type="Pfam" id="PF03795"/>
    </source>
</evidence>
<gene>
    <name evidence="3" type="ORF">D7S86_04835</name>
</gene>
<dbReference type="InterPro" id="IPR005545">
    <property type="entry name" value="YCII"/>
</dbReference>
<evidence type="ECO:0000313" key="3">
    <source>
        <dbReference type="EMBL" id="RKP59222.1"/>
    </source>
</evidence>
<dbReference type="OrthoDB" id="9807535at2"/>
<dbReference type="Gene3D" id="3.30.70.1060">
    <property type="entry name" value="Dimeric alpha+beta barrel"/>
    <property type="match status" value="1"/>
</dbReference>
<dbReference type="Proteomes" id="UP000270342">
    <property type="component" value="Unassembled WGS sequence"/>
</dbReference>
<dbReference type="InterPro" id="IPR011008">
    <property type="entry name" value="Dimeric_a/b-barrel"/>
</dbReference>
<dbReference type="AlphaFoldDB" id="A0A494Y945"/>
<feature type="domain" description="YCII-related" evidence="2">
    <location>
        <begin position="1"/>
        <end position="111"/>
    </location>
</feature>
<dbReference type="SUPFAM" id="SSF54909">
    <property type="entry name" value="Dimeric alpha+beta barrel"/>
    <property type="match status" value="1"/>
</dbReference>
<dbReference type="RefSeq" id="WP_121083897.1">
    <property type="nucleotide sequence ID" value="NZ_RBZU01000001.1"/>
</dbReference>
<dbReference type="EMBL" id="RBZU01000001">
    <property type="protein sequence ID" value="RKP59222.1"/>
    <property type="molecule type" value="Genomic_DNA"/>
</dbReference>
<comment type="similarity">
    <text evidence="1">Belongs to the YciI family.</text>
</comment>
<accession>A0A494Y945</accession>
<reference evidence="3 4" key="1">
    <citation type="submission" date="2018-10" db="EMBL/GenBank/DDBJ databases">
        <title>Robbsia sp. DHC34, isolated from soil.</title>
        <authorList>
            <person name="Gao Z.-H."/>
            <person name="Qiu L.-H."/>
        </authorList>
    </citation>
    <scope>NUCLEOTIDE SEQUENCE [LARGE SCALE GENOMIC DNA]</scope>
    <source>
        <strain evidence="3 4">DHC34</strain>
    </source>
</reference>
<organism evidence="3 4">
    <name type="scientific">Pararobbsia silviterrae</name>
    <dbReference type="NCBI Taxonomy" id="1792498"/>
    <lineage>
        <taxon>Bacteria</taxon>
        <taxon>Pseudomonadati</taxon>
        <taxon>Pseudomonadota</taxon>
        <taxon>Betaproteobacteria</taxon>
        <taxon>Burkholderiales</taxon>
        <taxon>Burkholderiaceae</taxon>
        <taxon>Pararobbsia</taxon>
    </lineage>
</organism>
<sequence>MSYLLLIVEPAGHRDTRPIEAGREAYARMLQFTDTLKSRGVLQASHSLTSDKDAVRVQMREGETRLVDGPFAEAKEMIGGFFLLDCDTHEEALQIARECPAVEWGTVEVRQTGPCCD</sequence>
<dbReference type="Pfam" id="PF03795">
    <property type="entry name" value="YCII"/>
    <property type="match status" value="1"/>
</dbReference>
<dbReference type="PANTHER" id="PTHR35174:SF3">
    <property type="entry name" value="BLL7171 PROTEIN"/>
    <property type="match status" value="1"/>
</dbReference>
<evidence type="ECO:0000313" key="4">
    <source>
        <dbReference type="Proteomes" id="UP000270342"/>
    </source>
</evidence>
<protein>
    <submittedName>
        <fullName evidence="3">Dehydrogenase</fullName>
    </submittedName>
</protein>
<evidence type="ECO:0000256" key="1">
    <source>
        <dbReference type="ARBA" id="ARBA00007689"/>
    </source>
</evidence>
<name>A0A494Y945_9BURK</name>
<dbReference type="PANTHER" id="PTHR35174">
    <property type="entry name" value="BLL7171 PROTEIN-RELATED"/>
    <property type="match status" value="1"/>
</dbReference>
<keyword evidence="4" id="KW-1185">Reference proteome</keyword>
<proteinExistence type="inferred from homology"/>
<comment type="caution">
    <text evidence="3">The sequence shown here is derived from an EMBL/GenBank/DDBJ whole genome shotgun (WGS) entry which is preliminary data.</text>
</comment>